<organism evidence="1 2">
    <name type="scientific">Dokdonella immobilis</name>
    <dbReference type="NCBI Taxonomy" id="578942"/>
    <lineage>
        <taxon>Bacteria</taxon>
        <taxon>Pseudomonadati</taxon>
        <taxon>Pseudomonadota</taxon>
        <taxon>Gammaproteobacteria</taxon>
        <taxon>Lysobacterales</taxon>
        <taxon>Rhodanobacteraceae</taxon>
        <taxon>Dokdonella</taxon>
    </lineage>
</organism>
<reference evidence="1 2" key="1">
    <citation type="submission" date="2016-10" db="EMBL/GenBank/DDBJ databases">
        <authorList>
            <person name="de Groot N.N."/>
        </authorList>
    </citation>
    <scope>NUCLEOTIDE SEQUENCE [LARGE SCALE GENOMIC DNA]</scope>
    <source>
        <strain evidence="1 2">CGMCC 1.7659</strain>
    </source>
</reference>
<dbReference type="Proteomes" id="UP000198575">
    <property type="component" value="Unassembled WGS sequence"/>
</dbReference>
<sequence length="133" mass="14597">MPTPHWYDYAIVRVVPRPEREEFLNVGVILSCAAAKFLEARIELDSGRLLAFDPSIDLDLVEGHLATMARICAGGAAAGPIGRLSQRERFHWLVAPRSAVIQTSAAHSGRCAEPAEAVEHLLETMVRLPDSLR</sequence>
<dbReference type="InterPro" id="IPR021398">
    <property type="entry name" value="DUF3037"/>
</dbReference>
<evidence type="ECO:0000313" key="2">
    <source>
        <dbReference type="Proteomes" id="UP000198575"/>
    </source>
</evidence>
<gene>
    <name evidence="1" type="ORF">SAMN05216289_10871</name>
</gene>
<dbReference type="AlphaFoldDB" id="A0A1I4X8F5"/>
<keyword evidence="2" id="KW-1185">Reference proteome</keyword>
<accession>A0A1I4X8F5</accession>
<dbReference type="Pfam" id="PF11236">
    <property type="entry name" value="DUF3037"/>
    <property type="match status" value="1"/>
</dbReference>
<dbReference type="RefSeq" id="WP_217647830.1">
    <property type="nucleotide sequence ID" value="NZ_FOVF01000008.1"/>
</dbReference>
<protein>
    <recommendedName>
        <fullName evidence="3">DUF3037 domain-containing protein</fullName>
    </recommendedName>
</protein>
<name>A0A1I4X8F5_9GAMM</name>
<evidence type="ECO:0008006" key="3">
    <source>
        <dbReference type="Google" id="ProtNLM"/>
    </source>
</evidence>
<proteinExistence type="predicted"/>
<dbReference type="EMBL" id="FOVF01000008">
    <property type="protein sequence ID" value="SFN21962.1"/>
    <property type="molecule type" value="Genomic_DNA"/>
</dbReference>
<dbReference type="STRING" id="578942.SAMN05216289_10871"/>
<evidence type="ECO:0000313" key="1">
    <source>
        <dbReference type="EMBL" id="SFN21962.1"/>
    </source>
</evidence>